<evidence type="ECO:0000313" key="2">
    <source>
        <dbReference type="EMBL" id="KEY72994.1"/>
    </source>
</evidence>
<feature type="region of interest" description="Disordered" evidence="1">
    <location>
        <begin position="1"/>
        <end position="72"/>
    </location>
</feature>
<accession>A0A084B615</accession>
<dbReference type="EMBL" id="KL647944">
    <property type="protein sequence ID" value="KEY72994.1"/>
    <property type="molecule type" value="Genomic_DNA"/>
</dbReference>
<keyword evidence="3" id="KW-1185">Reference proteome</keyword>
<evidence type="ECO:0000256" key="1">
    <source>
        <dbReference type="SAM" id="MobiDB-lite"/>
    </source>
</evidence>
<dbReference type="AlphaFoldDB" id="A0A084B615"/>
<dbReference type="Proteomes" id="UP000028045">
    <property type="component" value="Unassembled WGS sequence"/>
</dbReference>
<evidence type="ECO:0000313" key="3">
    <source>
        <dbReference type="Proteomes" id="UP000028045"/>
    </source>
</evidence>
<dbReference type="HOGENOM" id="CLU_1661944_0_0_1"/>
<protein>
    <submittedName>
        <fullName evidence="2">Uncharacterized protein</fullName>
    </submittedName>
</protein>
<proteinExistence type="predicted"/>
<reference evidence="2 3" key="1">
    <citation type="journal article" date="2014" name="BMC Genomics">
        <title>Comparative genome sequencing reveals chemotype-specific gene clusters in the toxigenic black mold Stachybotrys.</title>
        <authorList>
            <person name="Semeiks J."/>
            <person name="Borek D."/>
            <person name="Otwinowski Z."/>
            <person name="Grishin N.V."/>
        </authorList>
    </citation>
    <scope>NUCLEOTIDE SEQUENCE [LARGE SCALE GENOMIC DNA]</scope>
    <source>
        <strain evidence="3">CBS 109288 / IBT 7711</strain>
    </source>
</reference>
<sequence>MKPIQRPSLQISASDGTPRDSPATKSTLQYPAACSHAAGRQQVVSSEPGPAGQWGGQVGVGSWAGGGAPDSASLPRWPIDAVTKQEDLNFPRRLKSFHETLFLALQQVCFEARRLYTAVVVLVSWCCGSEVGGDTLPGGRRRLFFTKRLHSLLTGAIEK</sequence>
<name>A0A084B615_STACB</name>
<feature type="compositionally biased region" description="Gly residues" evidence="1">
    <location>
        <begin position="52"/>
        <end position="68"/>
    </location>
</feature>
<organism evidence="2 3">
    <name type="scientific">Stachybotrys chartarum (strain CBS 109288 / IBT 7711)</name>
    <name type="common">Toxic black mold</name>
    <name type="synonym">Stilbospora chartarum</name>
    <dbReference type="NCBI Taxonomy" id="1280523"/>
    <lineage>
        <taxon>Eukaryota</taxon>
        <taxon>Fungi</taxon>
        <taxon>Dikarya</taxon>
        <taxon>Ascomycota</taxon>
        <taxon>Pezizomycotina</taxon>
        <taxon>Sordariomycetes</taxon>
        <taxon>Hypocreomycetidae</taxon>
        <taxon>Hypocreales</taxon>
        <taxon>Stachybotryaceae</taxon>
        <taxon>Stachybotrys</taxon>
    </lineage>
</organism>
<gene>
    <name evidence="2" type="ORF">S7711_10876</name>
</gene>